<gene>
    <name evidence="2" type="ORF">OCTVUL_1B019111</name>
</gene>
<evidence type="ECO:0000256" key="1">
    <source>
        <dbReference type="SAM" id="MobiDB-lite"/>
    </source>
</evidence>
<dbReference type="AlphaFoldDB" id="A0AA36BXN2"/>
<protein>
    <submittedName>
        <fullName evidence="2">Uncharacterized protein</fullName>
    </submittedName>
</protein>
<feature type="compositionally biased region" description="Polar residues" evidence="1">
    <location>
        <begin position="44"/>
        <end position="61"/>
    </location>
</feature>
<accession>A0AA36BXN2</accession>
<dbReference type="Proteomes" id="UP001162480">
    <property type="component" value="Chromosome 27"/>
</dbReference>
<reference evidence="2" key="1">
    <citation type="submission" date="2023-08" db="EMBL/GenBank/DDBJ databases">
        <authorList>
            <person name="Alioto T."/>
            <person name="Alioto T."/>
            <person name="Gomez Garrido J."/>
        </authorList>
    </citation>
    <scope>NUCLEOTIDE SEQUENCE</scope>
</reference>
<sequence>MTANVTNHGFLARLHARAKRILEAIGPCFKKPETDEDAPENDIEVSSMTSTSEGSNLNQSAAKDREDTNSEHSELSDETHIRYRSDDSSDGRGQAYLDDSSFVESTADDSHLAVQPFNGTDFSDTEEISRGPFYEPLVLTDIFFENDLVYVHLAEFFVFALNGNITMNVAIYLNACEQ</sequence>
<dbReference type="EMBL" id="OX597840">
    <property type="protein sequence ID" value="CAI9741596.1"/>
    <property type="molecule type" value="Genomic_DNA"/>
</dbReference>
<organism evidence="2 3">
    <name type="scientific">Octopus vulgaris</name>
    <name type="common">Common octopus</name>
    <dbReference type="NCBI Taxonomy" id="6645"/>
    <lineage>
        <taxon>Eukaryota</taxon>
        <taxon>Metazoa</taxon>
        <taxon>Spiralia</taxon>
        <taxon>Lophotrochozoa</taxon>
        <taxon>Mollusca</taxon>
        <taxon>Cephalopoda</taxon>
        <taxon>Coleoidea</taxon>
        <taxon>Octopodiformes</taxon>
        <taxon>Octopoda</taxon>
        <taxon>Incirrata</taxon>
        <taxon>Octopodidae</taxon>
        <taxon>Octopus</taxon>
    </lineage>
</organism>
<feature type="compositionally biased region" description="Acidic residues" evidence="1">
    <location>
        <begin position="34"/>
        <end position="43"/>
    </location>
</feature>
<feature type="compositionally biased region" description="Basic and acidic residues" evidence="1">
    <location>
        <begin position="62"/>
        <end position="90"/>
    </location>
</feature>
<feature type="region of interest" description="Disordered" evidence="1">
    <location>
        <begin position="30"/>
        <end position="96"/>
    </location>
</feature>
<evidence type="ECO:0000313" key="2">
    <source>
        <dbReference type="EMBL" id="CAI9741596.1"/>
    </source>
</evidence>
<evidence type="ECO:0000313" key="3">
    <source>
        <dbReference type="Proteomes" id="UP001162480"/>
    </source>
</evidence>
<keyword evidence="3" id="KW-1185">Reference proteome</keyword>
<proteinExistence type="predicted"/>
<name>A0AA36BXN2_OCTVU</name>